<evidence type="ECO:0000313" key="2">
    <source>
        <dbReference type="Proteomes" id="UP000034826"/>
    </source>
</evidence>
<proteinExistence type="predicted"/>
<organism evidence="1 2">
    <name type="scientific">Candidatus Woesebacteria bacterium GW2011_GWA2_44_33</name>
    <dbReference type="NCBI Taxonomy" id="1618564"/>
    <lineage>
        <taxon>Bacteria</taxon>
        <taxon>Candidatus Woeseibacteriota</taxon>
    </lineage>
</organism>
<evidence type="ECO:0000313" key="1">
    <source>
        <dbReference type="EMBL" id="KKT67775.1"/>
    </source>
</evidence>
<name>A0A0G1J935_9BACT</name>
<gene>
    <name evidence="1" type="ORF">UW60_C0001G0053</name>
</gene>
<reference evidence="1 2" key="1">
    <citation type="journal article" date="2015" name="Nature">
        <title>rRNA introns, odd ribosomes, and small enigmatic genomes across a large radiation of phyla.</title>
        <authorList>
            <person name="Brown C.T."/>
            <person name="Hug L.A."/>
            <person name="Thomas B.C."/>
            <person name="Sharon I."/>
            <person name="Castelle C.J."/>
            <person name="Singh A."/>
            <person name="Wilkins M.J."/>
            <person name="Williams K.H."/>
            <person name="Banfield J.F."/>
        </authorList>
    </citation>
    <scope>NUCLEOTIDE SEQUENCE [LARGE SCALE GENOMIC DNA]</scope>
</reference>
<dbReference type="Proteomes" id="UP000034826">
    <property type="component" value="Unassembled WGS sequence"/>
</dbReference>
<dbReference type="EMBL" id="LCIY01000001">
    <property type="protein sequence ID" value="KKT67775.1"/>
    <property type="molecule type" value="Genomic_DNA"/>
</dbReference>
<sequence>MILRICKNDKDTRLSHFRHRERSVALPAGRQGSRTILDCFGSSTNRAMTVRLKPNCDTRNLATSKPIVHYRHCEECTHDAAIQVRDINILKPTSGFNLTI</sequence>
<comment type="caution">
    <text evidence="1">The sequence shown here is derived from an EMBL/GenBank/DDBJ whole genome shotgun (WGS) entry which is preliminary data.</text>
</comment>
<accession>A0A0G1J935</accession>
<protein>
    <submittedName>
        <fullName evidence="1">Uncharacterized protein</fullName>
    </submittedName>
</protein>
<dbReference type="AlphaFoldDB" id="A0A0G1J935"/>